<evidence type="ECO:0000256" key="1">
    <source>
        <dbReference type="PROSITE-ProRule" id="PRU00276"/>
    </source>
</evidence>
<feature type="binding site" evidence="1">
    <location>
        <position position="408"/>
    </location>
    <ligand>
        <name>Zn(2+)</name>
        <dbReference type="ChEBI" id="CHEBI:29105"/>
        <note>catalytic</note>
    </ligand>
</feature>
<protein>
    <recommendedName>
        <fullName evidence="4">Peptidase M12B domain-containing protein</fullName>
    </recommendedName>
</protein>
<evidence type="ECO:0000313" key="6">
    <source>
        <dbReference type="Proteomes" id="UP001634394"/>
    </source>
</evidence>
<keyword evidence="1" id="KW-0862">Zinc</keyword>
<dbReference type="EMBL" id="JBJQND010000006">
    <property type="protein sequence ID" value="KAL3875185.1"/>
    <property type="molecule type" value="Genomic_DNA"/>
</dbReference>
<feature type="compositionally biased region" description="Basic and acidic residues" evidence="2">
    <location>
        <begin position="182"/>
        <end position="195"/>
    </location>
</feature>
<evidence type="ECO:0000313" key="5">
    <source>
        <dbReference type="EMBL" id="KAL3875185.1"/>
    </source>
</evidence>
<keyword evidence="1" id="KW-0479">Metal-binding</keyword>
<evidence type="ECO:0000256" key="2">
    <source>
        <dbReference type="SAM" id="MobiDB-lite"/>
    </source>
</evidence>
<feature type="signal peptide" evidence="3">
    <location>
        <begin position="1"/>
        <end position="18"/>
    </location>
</feature>
<organism evidence="5 6">
    <name type="scientific">Sinanodonta woodiana</name>
    <name type="common">Chinese pond mussel</name>
    <name type="synonym">Anodonta woodiana</name>
    <dbReference type="NCBI Taxonomy" id="1069815"/>
    <lineage>
        <taxon>Eukaryota</taxon>
        <taxon>Metazoa</taxon>
        <taxon>Spiralia</taxon>
        <taxon>Lophotrochozoa</taxon>
        <taxon>Mollusca</taxon>
        <taxon>Bivalvia</taxon>
        <taxon>Autobranchia</taxon>
        <taxon>Heteroconchia</taxon>
        <taxon>Palaeoheterodonta</taxon>
        <taxon>Unionida</taxon>
        <taxon>Unionoidea</taxon>
        <taxon>Unionidae</taxon>
        <taxon>Unioninae</taxon>
        <taxon>Sinanodonta</taxon>
    </lineage>
</organism>
<dbReference type="Gene3D" id="3.40.390.10">
    <property type="entry name" value="Collagenase (Catalytic Domain)"/>
    <property type="match status" value="1"/>
</dbReference>
<comment type="caution">
    <text evidence="1">Lacks conserved residue(s) required for the propagation of feature annotation.</text>
</comment>
<dbReference type="Pfam" id="PF01421">
    <property type="entry name" value="Reprolysin"/>
    <property type="match status" value="1"/>
</dbReference>
<feature type="binding site" evidence="1">
    <location>
        <position position="398"/>
    </location>
    <ligand>
        <name>Zn(2+)</name>
        <dbReference type="ChEBI" id="CHEBI:29105"/>
        <note>catalytic</note>
    </ligand>
</feature>
<dbReference type="InterPro" id="IPR001590">
    <property type="entry name" value="Peptidase_M12B"/>
</dbReference>
<dbReference type="GO" id="GO:0046872">
    <property type="term" value="F:metal ion binding"/>
    <property type="evidence" value="ECO:0007669"/>
    <property type="project" value="UniProtKB-KW"/>
</dbReference>
<dbReference type="Proteomes" id="UP001634394">
    <property type="component" value="Unassembled WGS sequence"/>
</dbReference>
<feature type="domain" description="Peptidase M12B" evidence="4">
    <location>
        <begin position="232"/>
        <end position="457"/>
    </location>
</feature>
<keyword evidence="6" id="KW-1185">Reference proteome</keyword>
<dbReference type="SUPFAM" id="SSF55486">
    <property type="entry name" value="Metalloproteases ('zincins'), catalytic domain"/>
    <property type="match status" value="1"/>
</dbReference>
<evidence type="ECO:0000256" key="3">
    <source>
        <dbReference type="SAM" id="SignalP"/>
    </source>
</evidence>
<dbReference type="PANTHER" id="PTHR11905">
    <property type="entry name" value="ADAM A DISINTEGRIN AND METALLOPROTEASE DOMAIN"/>
    <property type="match status" value="1"/>
</dbReference>
<feature type="chain" id="PRO_5044866889" description="Peptidase M12B domain-containing protein" evidence="3">
    <location>
        <begin position="19"/>
        <end position="527"/>
    </location>
</feature>
<reference evidence="5 6" key="1">
    <citation type="submission" date="2024-11" db="EMBL/GenBank/DDBJ databases">
        <title>Chromosome-level genome assembly of the freshwater bivalve Anodonta woodiana.</title>
        <authorList>
            <person name="Chen X."/>
        </authorList>
    </citation>
    <scope>NUCLEOTIDE SEQUENCE [LARGE SCALE GENOMIC DNA]</scope>
    <source>
        <strain evidence="5">MN2024</strain>
        <tissue evidence="5">Gills</tissue>
    </source>
</reference>
<dbReference type="InterPro" id="IPR024079">
    <property type="entry name" value="MetalloPept_cat_dom_sf"/>
</dbReference>
<dbReference type="PROSITE" id="PS50215">
    <property type="entry name" value="ADAM_MEPRO"/>
    <property type="match status" value="1"/>
</dbReference>
<keyword evidence="3" id="KW-0732">Signal</keyword>
<feature type="binding site" evidence="1">
    <location>
        <position position="402"/>
    </location>
    <ligand>
        <name>Zn(2+)</name>
        <dbReference type="ChEBI" id="CHEBI:29105"/>
        <note>catalytic</note>
    </ligand>
</feature>
<dbReference type="PANTHER" id="PTHR11905:SF159">
    <property type="entry name" value="ADAM METALLOPROTEASE"/>
    <property type="match status" value="1"/>
</dbReference>
<gene>
    <name evidence="5" type="ORF">ACJMK2_038112</name>
</gene>
<feature type="region of interest" description="Disordered" evidence="2">
    <location>
        <begin position="182"/>
        <end position="208"/>
    </location>
</feature>
<comment type="caution">
    <text evidence="5">The sequence shown here is derived from an EMBL/GenBank/DDBJ whole genome shotgun (WGS) entry which is preliminary data.</text>
</comment>
<dbReference type="AlphaFoldDB" id="A0ABD3WRP7"/>
<name>A0ABD3WRP7_SINWO</name>
<evidence type="ECO:0000259" key="4">
    <source>
        <dbReference type="PROSITE" id="PS50215"/>
    </source>
</evidence>
<sequence>MDRNAFLFAVCLSLYVRSAPNESEKVWLKDVTSSHLFKRDSSDPSLPDNLTFQLRGGSRSLTLNLKRNHQINPNADMYFVRKSNDGQSHLEKALSLENEDVAYYQDWQNGAFMTVRCVRRSYGQCNRVINGNVQIEERNYDLQPANTDITSEDLTDIPDLGSLYVLRDQNIVHREMMVKDEETVNEETKEQEVRRVPGHNPNRRQPFRIPNSMTCSRNKPHLYARDNQKNVYFVEIAVLLDSGVWDFYSSLMQTNKGPVPPARVLIKLRQVFSHIINGVDIRYREIKDPTIKISLTLREFYIFQRKEDFTHIQSWVESVPGTDMINADNYLVDLVNWTSINGHLSDHVMLFTKYDLYRGDTNANLNGYSYTRFICDDCYKTSIVKTQDYMLTVLTAAHELGHNLGADHDGEGEGLACRANDYFLMSPKEHFFQESKPYSRNPWIFSNCSVESFKRALPGKTCLTNVGEFYDGDELWTFMQALPGEVFSYNDQCEFAFGHGSKLCGVCTFCVNLFDLLYSSQSDYALQ</sequence>
<accession>A0ABD3WRP7</accession>
<proteinExistence type="predicted"/>
<feature type="active site" evidence="1">
    <location>
        <position position="399"/>
    </location>
</feature>